<dbReference type="InParanoid" id="A0A5J5EZ95"/>
<dbReference type="AlphaFoldDB" id="A0A5J5EZ95"/>
<dbReference type="Gene3D" id="1.10.1040.10">
    <property type="entry name" value="N-(1-d-carboxylethyl)-l-norvaline Dehydrogenase, domain 2"/>
    <property type="match status" value="1"/>
</dbReference>
<dbReference type="GO" id="GO:0016616">
    <property type="term" value="F:oxidoreductase activity, acting on the CH-OH group of donors, NAD or NADP as acceptor"/>
    <property type="evidence" value="ECO:0007669"/>
    <property type="project" value="InterPro"/>
</dbReference>
<gene>
    <name evidence="2" type="ORF">FN846DRAFT_944818</name>
</gene>
<dbReference type="PANTHER" id="PTHR48075:SF5">
    <property type="entry name" value="3-HYDROXYBUTYRYL-COA DEHYDROGENASE"/>
    <property type="match status" value="1"/>
</dbReference>
<proteinExistence type="predicted"/>
<dbReference type="PANTHER" id="PTHR48075">
    <property type="entry name" value="3-HYDROXYACYL-COA DEHYDROGENASE FAMILY PROTEIN"/>
    <property type="match status" value="1"/>
</dbReference>
<dbReference type="InterPro" id="IPR008927">
    <property type="entry name" value="6-PGluconate_DH-like_C_sf"/>
</dbReference>
<dbReference type="Proteomes" id="UP000326924">
    <property type="component" value="Unassembled WGS sequence"/>
</dbReference>
<protein>
    <recommendedName>
        <fullName evidence="1">3-hydroxyacyl-CoA dehydrogenase C-terminal domain-containing protein</fullName>
    </recommendedName>
</protein>
<comment type="caution">
    <text evidence="2">The sequence shown here is derived from an EMBL/GenBank/DDBJ whole genome shotgun (WGS) entry which is preliminary data.</text>
</comment>
<sequence>MLLLAGFFCMKSAYRTDLGGGSRESRTYDYLFRPLRSRRGRFQLCSKSLLSRAELAPKKCYKHLIDFDYEHCGRTSDRVVSTHSVPVQKGVDTISGLQTSNRAKARGKILSPAMLRDSWHVNETVVCWETGVGERDDIGTNVPVGPLQLAGFIGLDTCLAIMKVLDTVDGKYRPAVLLKKYVGAGWLGKKSGRGFYDYTK</sequence>
<evidence type="ECO:0000313" key="2">
    <source>
        <dbReference type="EMBL" id="KAA8908652.1"/>
    </source>
</evidence>
<dbReference type="GO" id="GO:0006631">
    <property type="term" value="P:fatty acid metabolic process"/>
    <property type="evidence" value="ECO:0007669"/>
    <property type="project" value="InterPro"/>
</dbReference>
<organism evidence="2 3">
    <name type="scientific">Sphaerosporella brunnea</name>
    <dbReference type="NCBI Taxonomy" id="1250544"/>
    <lineage>
        <taxon>Eukaryota</taxon>
        <taxon>Fungi</taxon>
        <taxon>Dikarya</taxon>
        <taxon>Ascomycota</taxon>
        <taxon>Pezizomycotina</taxon>
        <taxon>Pezizomycetes</taxon>
        <taxon>Pezizales</taxon>
        <taxon>Pyronemataceae</taxon>
        <taxon>Sphaerosporella</taxon>
    </lineage>
</organism>
<dbReference type="SUPFAM" id="SSF48179">
    <property type="entry name" value="6-phosphogluconate dehydrogenase C-terminal domain-like"/>
    <property type="match status" value="1"/>
</dbReference>
<dbReference type="EMBL" id="VXIS01000066">
    <property type="protein sequence ID" value="KAA8908652.1"/>
    <property type="molecule type" value="Genomic_DNA"/>
</dbReference>
<dbReference type="OrthoDB" id="5958943at2759"/>
<dbReference type="InterPro" id="IPR013328">
    <property type="entry name" value="6PGD_dom2"/>
</dbReference>
<accession>A0A5J5EZ95</accession>
<evidence type="ECO:0000259" key="1">
    <source>
        <dbReference type="Pfam" id="PF00725"/>
    </source>
</evidence>
<dbReference type="InterPro" id="IPR006108">
    <property type="entry name" value="3HC_DH_C"/>
</dbReference>
<reference evidence="2 3" key="1">
    <citation type="submission" date="2019-09" db="EMBL/GenBank/DDBJ databases">
        <title>Draft genome of the ectomycorrhizal ascomycete Sphaerosporella brunnea.</title>
        <authorList>
            <consortium name="DOE Joint Genome Institute"/>
            <person name="Benucci G.M."/>
            <person name="Marozzi G."/>
            <person name="Antonielli L."/>
            <person name="Sanchez S."/>
            <person name="Marco P."/>
            <person name="Wang X."/>
            <person name="Falini L.B."/>
            <person name="Barry K."/>
            <person name="Haridas S."/>
            <person name="Lipzen A."/>
            <person name="Labutti K."/>
            <person name="Grigoriev I.V."/>
            <person name="Murat C."/>
            <person name="Martin F."/>
            <person name="Albertini E."/>
            <person name="Donnini D."/>
            <person name="Bonito G."/>
        </authorList>
    </citation>
    <scope>NUCLEOTIDE SEQUENCE [LARGE SCALE GENOMIC DNA]</scope>
    <source>
        <strain evidence="2 3">Sb_GMNB300</strain>
    </source>
</reference>
<keyword evidence="3" id="KW-1185">Reference proteome</keyword>
<feature type="domain" description="3-hydroxyacyl-CoA dehydrogenase C-terminal" evidence="1">
    <location>
        <begin position="139"/>
        <end position="198"/>
    </location>
</feature>
<evidence type="ECO:0000313" key="3">
    <source>
        <dbReference type="Proteomes" id="UP000326924"/>
    </source>
</evidence>
<dbReference type="Pfam" id="PF00725">
    <property type="entry name" value="3HCDH"/>
    <property type="match status" value="1"/>
</dbReference>
<name>A0A5J5EZ95_9PEZI</name>